<feature type="compositionally biased region" description="Polar residues" evidence="1">
    <location>
        <begin position="103"/>
        <end position="115"/>
    </location>
</feature>
<feature type="region of interest" description="Disordered" evidence="1">
    <location>
        <begin position="1"/>
        <end position="21"/>
    </location>
</feature>
<protein>
    <submittedName>
        <fullName evidence="2">Uncharacterized protein</fullName>
    </submittedName>
</protein>
<dbReference type="RefSeq" id="XP_046017019.1">
    <property type="nucleotide sequence ID" value="XM_046158144.1"/>
</dbReference>
<gene>
    <name evidence="2" type="ORF">B0I36DRAFT_359529</name>
</gene>
<dbReference type="OrthoDB" id="3921745at2759"/>
<comment type="caution">
    <text evidence="2">The sequence shown here is derived from an EMBL/GenBank/DDBJ whole genome shotgun (WGS) entry which is preliminary data.</text>
</comment>
<dbReference type="Proteomes" id="UP000756346">
    <property type="component" value="Unassembled WGS sequence"/>
</dbReference>
<feature type="region of interest" description="Disordered" evidence="1">
    <location>
        <begin position="51"/>
        <end position="142"/>
    </location>
</feature>
<proteinExistence type="predicted"/>
<evidence type="ECO:0000313" key="3">
    <source>
        <dbReference type="Proteomes" id="UP000756346"/>
    </source>
</evidence>
<keyword evidence="3" id="KW-1185">Reference proteome</keyword>
<feature type="compositionally biased region" description="Basic and acidic residues" evidence="1">
    <location>
        <begin position="1"/>
        <end position="19"/>
    </location>
</feature>
<accession>A0A9P8YH82</accession>
<dbReference type="EMBL" id="JAGTJQ010000002">
    <property type="protein sequence ID" value="KAH7037898.1"/>
    <property type="molecule type" value="Genomic_DNA"/>
</dbReference>
<evidence type="ECO:0000256" key="1">
    <source>
        <dbReference type="SAM" id="MobiDB-lite"/>
    </source>
</evidence>
<feature type="compositionally biased region" description="Polar residues" evidence="1">
    <location>
        <begin position="54"/>
        <end position="64"/>
    </location>
</feature>
<reference evidence="2" key="1">
    <citation type="journal article" date="2021" name="Nat. Commun.">
        <title>Genetic determinants of endophytism in the Arabidopsis root mycobiome.</title>
        <authorList>
            <person name="Mesny F."/>
            <person name="Miyauchi S."/>
            <person name="Thiergart T."/>
            <person name="Pickel B."/>
            <person name="Atanasova L."/>
            <person name="Karlsson M."/>
            <person name="Huettel B."/>
            <person name="Barry K.W."/>
            <person name="Haridas S."/>
            <person name="Chen C."/>
            <person name="Bauer D."/>
            <person name="Andreopoulos W."/>
            <person name="Pangilinan J."/>
            <person name="LaButti K."/>
            <person name="Riley R."/>
            <person name="Lipzen A."/>
            <person name="Clum A."/>
            <person name="Drula E."/>
            <person name="Henrissat B."/>
            <person name="Kohler A."/>
            <person name="Grigoriev I.V."/>
            <person name="Martin F.M."/>
            <person name="Hacquard S."/>
        </authorList>
    </citation>
    <scope>NUCLEOTIDE SEQUENCE</scope>
    <source>
        <strain evidence="2">MPI-CAGE-CH-0230</strain>
    </source>
</reference>
<name>A0A9P8YH82_9PEZI</name>
<dbReference type="AlphaFoldDB" id="A0A9P8YH82"/>
<evidence type="ECO:0000313" key="2">
    <source>
        <dbReference type="EMBL" id="KAH7037898.1"/>
    </source>
</evidence>
<dbReference type="GeneID" id="70187690"/>
<organism evidence="2 3">
    <name type="scientific">Microdochium trichocladiopsis</name>
    <dbReference type="NCBI Taxonomy" id="1682393"/>
    <lineage>
        <taxon>Eukaryota</taxon>
        <taxon>Fungi</taxon>
        <taxon>Dikarya</taxon>
        <taxon>Ascomycota</taxon>
        <taxon>Pezizomycotina</taxon>
        <taxon>Sordariomycetes</taxon>
        <taxon>Xylariomycetidae</taxon>
        <taxon>Xylariales</taxon>
        <taxon>Microdochiaceae</taxon>
        <taxon>Microdochium</taxon>
    </lineage>
</organism>
<sequence>MRNDVSKRKHDTLGDEDRPAWTLPGVLNILSAVTSDHCTKDVITARPKRRLITPLSSPEPTLSDISGPEDPITRSLNHGRRPEKGLLCRPSGLGDPGMRFSLPSRQATTAPESQGSFRFPRQQPSPPRDDPRKGRAKPKGTHCNVKYLPEEQDFIRYHKIDLKESWNEVLESFKPFQQRFPKEELDRRVQGLQGVHYRENYAIPKPRRETNGRKTCFLPNGHVLAHACKVREQSEYKYMYGLIYLFPERAKDYSWVRPDHRRFAAELNIERIQDRAQAKRDAMERGTWVEKVEDNSCMCCESEDRDMPAQPLRAGQMFDHDYADGPGYDSRH</sequence>